<protein>
    <submittedName>
        <fullName evidence="2">Uncharacterized protein</fullName>
    </submittedName>
</protein>
<organism evidence="2 3">
    <name type="scientific">Acrasis kona</name>
    <dbReference type="NCBI Taxonomy" id="1008807"/>
    <lineage>
        <taxon>Eukaryota</taxon>
        <taxon>Discoba</taxon>
        <taxon>Heterolobosea</taxon>
        <taxon>Tetramitia</taxon>
        <taxon>Eutetramitia</taxon>
        <taxon>Acrasidae</taxon>
        <taxon>Acrasis</taxon>
    </lineage>
</organism>
<sequence length="221" mass="24576">MTKNDNNNVTPVASPVHSPEARKSSPSITKITKAKKMSPSPKRSTQTRNLFMRMITPTKRPKSTQRSSSKNLKKLLKINKNSDEKENDVLTSTAKDDVSSGIDTITERTEWTDTATDASYFGVQSDSDDDNEYSNDYEVDPDVINTFGFDVPQKRFLTPKKTNVKSKEKSLMGIIRSRSSKNILAKTPKADKEEEGNNSDGGLSVADKILKEWKGSRGTPL</sequence>
<evidence type="ECO:0000313" key="3">
    <source>
        <dbReference type="Proteomes" id="UP001431209"/>
    </source>
</evidence>
<gene>
    <name evidence="2" type="ORF">AKO1_006224</name>
</gene>
<evidence type="ECO:0000313" key="2">
    <source>
        <dbReference type="EMBL" id="KAL0476632.1"/>
    </source>
</evidence>
<dbReference type="Proteomes" id="UP001431209">
    <property type="component" value="Unassembled WGS sequence"/>
</dbReference>
<comment type="caution">
    <text evidence="2">The sequence shown here is derived from an EMBL/GenBank/DDBJ whole genome shotgun (WGS) entry which is preliminary data.</text>
</comment>
<dbReference type="EMBL" id="JAOPGA020000066">
    <property type="protein sequence ID" value="KAL0476632.1"/>
    <property type="molecule type" value="Genomic_DNA"/>
</dbReference>
<feature type="compositionally biased region" description="Basic and acidic residues" evidence="1">
    <location>
        <begin position="80"/>
        <end position="98"/>
    </location>
</feature>
<reference evidence="2 3" key="1">
    <citation type="submission" date="2024-03" db="EMBL/GenBank/DDBJ databases">
        <title>The Acrasis kona genome and developmental transcriptomes reveal deep origins of eukaryotic multicellular pathways.</title>
        <authorList>
            <person name="Sheikh S."/>
            <person name="Fu C.-J."/>
            <person name="Brown M.W."/>
            <person name="Baldauf S.L."/>
        </authorList>
    </citation>
    <scope>NUCLEOTIDE SEQUENCE [LARGE SCALE GENOMIC DNA]</scope>
    <source>
        <strain evidence="2 3">ATCC MYA-3509</strain>
    </source>
</reference>
<accession>A0AAW2YKS2</accession>
<feature type="region of interest" description="Disordered" evidence="1">
    <location>
        <begin position="1"/>
        <end position="98"/>
    </location>
</feature>
<proteinExistence type="predicted"/>
<evidence type="ECO:0000256" key="1">
    <source>
        <dbReference type="SAM" id="MobiDB-lite"/>
    </source>
</evidence>
<feature type="compositionally biased region" description="Polar residues" evidence="1">
    <location>
        <begin position="1"/>
        <end position="11"/>
    </location>
</feature>
<name>A0AAW2YKS2_9EUKA</name>
<dbReference type="AlphaFoldDB" id="A0AAW2YKS2"/>
<feature type="region of interest" description="Disordered" evidence="1">
    <location>
        <begin position="179"/>
        <end position="221"/>
    </location>
</feature>
<keyword evidence="3" id="KW-1185">Reference proteome</keyword>